<dbReference type="KEGG" id="sroi:IAG44_03715"/>
<dbReference type="Proteomes" id="UP000516052">
    <property type="component" value="Chromosome"/>
</dbReference>
<evidence type="ECO:0000313" key="3">
    <source>
        <dbReference type="Proteomes" id="UP000516052"/>
    </source>
</evidence>
<accession>A0A7H0I793</accession>
<organism evidence="2 3">
    <name type="scientific">Streptomyces roseirectus</name>
    <dbReference type="NCBI Taxonomy" id="2768066"/>
    <lineage>
        <taxon>Bacteria</taxon>
        <taxon>Bacillati</taxon>
        <taxon>Actinomycetota</taxon>
        <taxon>Actinomycetes</taxon>
        <taxon>Kitasatosporales</taxon>
        <taxon>Streptomycetaceae</taxon>
        <taxon>Streptomyces</taxon>
    </lineage>
</organism>
<evidence type="ECO:0000256" key="1">
    <source>
        <dbReference type="SAM" id="SignalP"/>
    </source>
</evidence>
<evidence type="ECO:0000313" key="2">
    <source>
        <dbReference type="EMBL" id="QNP68659.1"/>
    </source>
</evidence>
<sequence length="179" mass="17793">MIAARRALPALALLALPSCGIPTTGIPATDVVEAGPPATGIAPVAAVYFVRGGALTPVLRLTEAPGDPEAALALLLGGPPAEDHVTSELPAVGLGPQDQPAPAEPAAPAVSVDGNAITVRLPAEIRNVNALAVAQVVCTVAAARRMTSRDSSPVTVDLSAGGVRLARESDARCPQPGNA</sequence>
<dbReference type="EMBL" id="CP060828">
    <property type="protein sequence ID" value="QNP68659.1"/>
    <property type="molecule type" value="Genomic_DNA"/>
</dbReference>
<proteinExistence type="predicted"/>
<dbReference type="AlphaFoldDB" id="A0A7H0I793"/>
<feature type="signal peptide" evidence="1">
    <location>
        <begin position="1"/>
        <end position="20"/>
    </location>
</feature>
<keyword evidence="3" id="KW-1185">Reference proteome</keyword>
<dbReference type="RefSeq" id="WP_187745698.1">
    <property type="nucleotide sequence ID" value="NZ_CP060828.1"/>
</dbReference>
<keyword evidence="1" id="KW-0732">Signal</keyword>
<name>A0A7H0I793_9ACTN</name>
<reference evidence="2 3" key="1">
    <citation type="submission" date="2020-08" db="EMBL/GenBank/DDBJ databases">
        <title>A novel species.</title>
        <authorList>
            <person name="Gao J."/>
        </authorList>
    </citation>
    <scope>NUCLEOTIDE SEQUENCE [LARGE SCALE GENOMIC DNA]</scope>
    <source>
        <strain evidence="2 3">CRXT-G-22</strain>
    </source>
</reference>
<protein>
    <submittedName>
        <fullName evidence="2">GerMN domain-containing protein</fullName>
    </submittedName>
</protein>
<gene>
    <name evidence="2" type="ORF">IAG44_03715</name>
</gene>
<feature type="chain" id="PRO_5038474216" evidence="1">
    <location>
        <begin position="21"/>
        <end position="179"/>
    </location>
</feature>